<gene>
    <name evidence="1" type="ORF">SGA01_09260</name>
</gene>
<sequence length="90" mass="9346">MREFEMLGSSEYHLADRDEDGLEPVQGAGVSAAGYLDDDGVNVVEDGFEVALRSGVAGEHAQGLGAVERFTLAVEVIAALRAGPSAECPP</sequence>
<evidence type="ECO:0000313" key="1">
    <source>
        <dbReference type="EMBL" id="GEB55321.1"/>
    </source>
</evidence>
<dbReference type="EMBL" id="BJMN01000006">
    <property type="protein sequence ID" value="GEB55321.1"/>
    <property type="molecule type" value="Genomic_DNA"/>
</dbReference>
<reference evidence="1 2" key="1">
    <citation type="submission" date="2019-06" db="EMBL/GenBank/DDBJ databases">
        <title>Whole genome shotgun sequence of Streptomyces gardneri NBRC 12865.</title>
        <authorList>
            <person name="Hosoyama A."/>
            <person name="Uohara A."/>
            <person name="Ohji S."/>
            <person name="Ichikawa N."/>
        </authorList>
    </citation>
    <scope>NUCLEOTIDE SEQUENCE [LARGE SCALE GENOMIC DNA]</scope>
    <source>
        <strain evidence="1 2">NBRC 12865</strain>
    </source>
</reference>
<comment type="caution">
    <text evidence="1">The sequence shown here is derived from an EMBL/GenBank/DDBJ whole genome shotgun (WGS) entry which is preliminary data.</text>
</comment>
<accession>A0A4Y3RC22</accession>
<dbReference type="AlphaFoldDB" id="A0A4Y3RC22"/>
<organism evidence="1 2">
    <name type="scientific">Streptomyces gardneri</name>
    <dbReference type="NCBI Taxonomy" id="66892"/>
    <lineage>
        <taxon>Bacteria</taxon>
        <taxon>Bacillati</taxon>
        <taxon>Actinomycetota</taxon>
        <taxon>Actinomycetes</taxon>
        <taxon>Kitasatosporales</taxon>
        <taxon>Streptomycetaceae</taxon>
        <taxon>Streptomyces</taxon>
    </lineage>
</organism>
<evidence type="ECO:0000313" key="2">
    <source>
        <dbReference type="Proteomes" id="UP000315226"/>
    </source>
</evidence>
<name>A0A4Y3RC22_9ACTN</name>
<dbReference type="Proteomes" id="UP000315226">
    <property type="component" value="Unassembled WGS sequence"/>
</dbReference>
<protein>
    <submittedName>
        <fullName evidence="1">Uncharacterized protein</fullName>
    </submittedName>
</protein>
<proteinExistence type="predicted"/>
<keyword evidence="2" id="KW-1185">Reference proteome</keyword>